<dbReference type="EMBL" id="JABSTQ010010205">
    <property type="protein sequence ID" value="KAG0422587.1"/>
    <property type="molecule type" value="Genomic_DNA"/>
</dbReference>
<feature type="non-terminal residue" evidence="1">
    <location>
        <position position="1"/>
    </location>
</feature>
<sequence length="468" mass="53559">RTREHGRRWVPLLLAVVVVGRARCSPTPPPRAEAEANGTTAVEDAHREWDVVRQKLSVLVNGLLDQALPDLTRTVSRLDLSPDCLLSLFRVIGGARRMDLESMRMLDANSKIPSGILEGTVTDLGDYDQCLSVRFRNRFNEDIEDFRGRYCGLALKMPLPPKPEVIAKNTRIIEPEFFPESHVFRELAEKSHNFYHTFFRFGLCLPSHCSREDVEKLVSPVKGLLNMETSVLNCDIHQDSKPLNKDQVVSLMNHNWKCQAYLKAPVMQSFAEMSLLRATRKLLTVKTPRDEHGRNLQVVHGVRTFNVFWIVVAHTYGFAEQTTYRSGLHVINQASSIFFQPVMNSFLCVDSFFFLSGFLLTFNQCKSTWQTGPVLDFFVKLFGRYWRLVPVAALCMTVLFLLPELASGPIWHEKLDMAIANCHRSWWSVLLNVQNFYPYEQSCQPHYWYISADMQIFPVVLATSILLG</sequence>
<organism evidence="1 2">
    <name type="scientific">Ixodes persulcatus</name>
    <name type="common">Taiga tick</name>
    <dbReference type="NCBI Taxonomy" id="34615"/>
    <lineage>
        <taxon>Eukaryota</taxon>
        <taxon>Metazoa</taxon>
        <taxon>Ecdysozoa</taxon>
        <taxon>Arthropoda</taxon>
        <taxon>Chelicerata</taxon>
        <taxon>Arachnida</taxon>
        <taxon>Acari</taxon>
        <taxon>Parasitiformes</taxon>
        <taxon>Ixodida</taxon>
        <taxon>Ixodoidea</taxon>
        <taxon>Ixodidae</taxon>
        <taxon>Ixodinae</taxon>
        <taxon>Ixodes</taxon>
    </lineage>
</organism>
<accession>A0AC60PPV1</accession>
<keyword evidence="2" id="KW-1185">Reference proteome</keyword>
<reference evidence="1 2" key="1">
    <citation type="journal article" date="2020" name="Cell">
        <title>Large-Scale Comparative Analyses of Tick Genomes Elucidate Their Genetic Diversity and Vector Capacities.</title>
        <authorList>
            <consortium name="Tick Genome and Microbiome Consortium (TIGMIC)"/>
            <person name="Jia N."/>
            <person name="Wang J."/>
            <person name="Shi W."/>
            <person name="Du L."/>
            <person name="Sun Y."/>
            <person name="Zhan W."/>
            <person name="Jiang J.F."/>
            <person name="Wang Q."/>
            <person name="Zhang B."/>
            <person name="Ji P."/>
            <person name="Bell-Sakyi L."/>
            <person name="Cui X.M."/>
            <person name="Yuan T.T."/>
            <person name="Jiang B.G."/>
            <person name="Yang W.F."/>
            <person name="Lam T.T."/>
            <person name="Chang Q.C."/>
            <person name="Ding S.J."/>
            <person name="Wang X.J."/>
            <person name="Zhu J.G."/>
            <person name="Ruan X.D."/>
            <person name="Zhao L."/>
            <person name="Wei J.T."/>
            <person name="Ye R.Z."/>
            <person name="Que T.C."/>
            <person name="Du C.H."/>
            <person name="Zhou Y.H."/>
            <person name="Cheng J.X."/>
            <person name="Dai P.F."/>
            <person name="Guo W.B."/>
            <person name="Han X.H."/>
            <person name="Huang E.J."/>
            <person name="Li L.F."/>
            <person name="Wei W."/>
            <person name="Gao Y.C."/>
            <person name="Liu J.Z."/>
            <person name="Shao H.Z."/>
            <person name="Wang X."/>
            <person name="Wang C.C."/>
            <person name="Yang T.C."/>
            <person name="Huo Q.B."/>
            <person name="Li W."/>
            <person name="Chen H.Y."/>
            <person name="Chen S.E."/>
            <person name="Zhou L.G."/>
            <person name="Ni X.B."/>
            <person name="Tian J.H."/>
            <person name="Sheng Y."/>
            <person name="Liu T."/>
            <person name="Pan Y.S."/>
            <person name="Xia L.Y."/>
            <person name="Li J."/>
            <person name="Zhao F."/>
            <person name="Cao W.C."/>
        </authorList>
    </citation>
    <scope>NUCLEOTIDE SEQUENCE [LARGE SCALE GENOMIC DNA]</scope>
    <source>
        <strain evidence="1">Iper-2018</strain>
    </source>
</reference>
<name>A0AC60PPV1_IXOPE</name>
<evidence type="ECO:0000313" key="1">
    <source>
        <dbReference type="EMBL" id="KAG0422587.1"/>
    </source>
</evidence>
<comment type="caution">
    <text evidence="1">The sequence shown here is derived from an EMBL/GenBank/DDBJ whole genome shotgun (WGS) entry which is preliminary data.</text>
</comment>
<evidence type="ECO:0000313" key="2">
    <source>
        <dbReference type="Proteomes" id="UP000805193"/>
    </source>
</evidence>
<gene>
    <name evidence="1" type="ORF">HPB47_001593</name>
</gene>
<proteinExistence type="predicted"/>
<dbReference type="Proteomes" id="UP000805193">
    <property type="component" value="Unassembled WGS sequence"/>
</dbReference>
<protein>
    <submittedName>
        <fullName evidence="1">Uncharacterized protein</fullName>
    </submittedName>
</protein>
<feature type="non-terminal residue" evidence="1">
    <location>
        <position position="468"/>
    </location>
</feature>